<protein>
    <recommendedName>
        <fullName evidence="6">Histidine--tRNA ligase</fullName>
        <ecNumber evidence="6">6.1.1.21</ecNumber>
    </recommendedName>
    <alternativeName>
        <fullName evidence="6">Histidyl-tRNA synthetase</fullName>
        <shortName evidence="6">HisRS</shortName>
    </alternativeName>
</protein>
<evidence type="ECO:0000256" key="1">
    <source>
        <dbReference type="ARBA" id="ARBA00004496"/>
    </source>
</evidence>
<organism evidence="9">
    <name type="scientific">Candidatus Methanophaga sp. ANME-1 ERB7</name>
    <dbReference type="NCBI Taxonomy" id="2759913"/>
    <lineage>
        <taxon>Archaea</taxon>
        <taxon>Methanobacteriati</taxon>
        <taxon>Methanobacteriota</taxon>
        <taxon>Stenosarchaea group</taxon>
        <taxon>Methanomicrobia</taxon>
        <taxon>Candidatus Methanophagales</taxon>
        <taxon>Candidatus Methanophagaceae</taxon>
        <taxon>Candidatus Methanophaga</taxon>
    </lineage>
</organism>
<evidence type="ECO:0000313" key="9">
    <source>
        <dbReference type="EMBL" id="QNO57456.1"/>
    </source>
</evidence>
<dbReference type="PIRSF" id="PIRSF001549">
    <property type="entry name" value="His-tRNA_synth"/>
    <property type="match status" value="1"/>
</dbReference>
<keyword evidence="4 6" id="KW-0547">Nucleotide-binding</keyword>
<comment type="subcellular location">
    <subcellularLocation>
        <location evidence="1 6">Cytoplasm</location>
    </subcellularLocation>
</comment>
<evidence type="ECO:0000259" key="8">
    <source>
        <dbReference type="PROSITE" id="PS50862"/>
    </source>
</evidence>
<dbReference type="InterPro" id="IPR004154">
    <property type="entry name" value="Anticodon-bd"/>
</dbReference>
<comment type="catalytic activity">
    <reaction evidence="5 6">
        <text>tRNA(His) + L-histidine + ATP = L-histidyl-tRNA(His) + AMP + diphosphate + H(+)</text>
        <dbReference type="Rhea" id="RHEA:17313"/>
        <dbReference type="Rhea" id="RHEA-COMP:9665"/>
        <dbReference type="Rhea" id="RHEA-COMP:9689"/>
        <dbReference type="ChEBI" id="CHEBI:15378"/>
        <dbReference type="ChEBI" id="CHEBI:30616"/>
        <dbReference type="ChEBI" id="CHEBI:33019"/>
        <dbReference type="ChEBI" id="CHEBI:57595"/>
        <dbReference type="ChEBI" id="CHEBI:78442"/>
        <dbReference type="ChEBI" id="CHEBI:78527"/>
        <dbReference type="ChEBI" id="CHEBI:456215"/>
        <dbReference type="EC" id="6.1.1.21"/>
    </reaction>
</comment>
<dbReference type="SUPFAM" id="SSF52954">
    <property type="entry name" value="Class II aaRS ABD-related"/>
    <property type="match status" value="1"/>
</dbReference>
<dbReference type="PANTHER" id="PTHR43707">
    <property type="entry name" value="HISTIDYL-TRNA SYNTHETASE"/>
    <property type="match status" value="1"/>
</dbReference>
<dbReference type="InterPro" id="IPR045864">
    <property type="entry name" value="aa-tRNA-synth_II/BPL/LPL"/>
</dbReference>
<dbReference type="PROSITE" id="PS50862">
    <property type="entry name" value="AA_TRNA_LIGASE_II"/>
    <property type="match status" value="1"/>
</dbReference>
<dbReference type="InterPro" id="IPR015807">
    <property type="entry name" value="His-tRNA-ligase"/>
</dbReference>
<dbReference type="InterPro" id="IPR036621">
    <property type="entry name" value="Anticodon-bd_dom_sf"/>
</dbReference>
<feature type="binding site" evidence="7">
    <location>
        <position position="96"/>
    </location>
    <ligand>
        <name>L-histidine</name>
        <dbReference type="ChEBI" id="CHEBI:57595"/>
    </ligand>
</feature>
<dbReference type="EMBL" id="MT631689">
    <property type="protein sequence ID" value="QNO57456.1"/>
    <property type="molecule type" value="Genomic_DNA"/>
</dbReference>
<evidence type="ECO:0000256" key="2">
    <source>
        <dbReference type="ARBA" id="ARBA00008226"/>
    </source>
</evidence>
<keyword evidence="6" id="KW-0030">Aminoacyl-tRNA synthetase</keyword>
<dbReference type="GO" id="GO:0000105">
    <property type="term" value="P:L-histidine biosynthetic process"/>
    <property type="evidence" value="ECO:0007669"/>
    <property type="project" value="InterPro"/>
</dbReference>
<dbReference type="GO" id="GO:0005524">
    <property type="term" value="F:ATP binding"/>
    <property type="evidence" value="ECO:0007669"/>
    <property type="project" value="UniProtKB-UniRule"/>
</dbReference>
<feature type="domain" description="Aminoacyl-transfer RNA synthetases class-II family profile" evidence="8">
    <location>
        <begin position="1"/>
        <end position="325"/>
    </location>
</feature>
<dbReference type="Gene3D" id="3.30.930.10">
    <property type="entry name" value="Bira Bifunctional Protein, Domain 2"/>
    <property type="match status" value="1"/>
</dbReference>
<evidence type="ECO:0000256" key="3">
    <source>
        <dbReference type="ARBA" id="ARBA00022490"/>
    </source>
</evidence>
<keyword evidence="3 6" id="KW-0963">Cytoplasm</keyword>
<dbReference type="EC" id="6.1.1.21" evidence="6"/>
<keyword evidence="6" id="KW-0067">ATP-binding</keyword>
<reference evidence="9" key="1">
    <citation type="submission" date="2020-06" db="EMBL/GenBank/DDBJ databases">
        <title>Unique genomic features of the anaerobic methanotrophic archaea.</title>
        <authorList>
            <person name="Chadwick G.L."/>
            <person name="Skennerton C.T."/>
            <person name="Laso-Perez R."/>
            <person name="Leu A.O."/>
            <person name="Speth D.R."/>
            <person name="Yu H."/>
            <person name="Morgan-Lang C."/>
            <person name="Hatzenpichler R."/>
            <person name="Goudeau D."/>
            <person name="Malmstrom R."/>
            <person name="Brazelton W.J."/>
            <person name="Woyke T."/>
            <person name="Hallam S.J."/>
            <person name="Tyson G.W."/>
            <person name="Wegener G."/>
            <person name="Boetius A."/>
            <person name="Orphan V."/>
        </authorList>
    </citation>
    <scope>NUCLEOTIDE SEQUENCE</scope>
</reference>
<keyword evidence="6 9" id="KW-0436">Ligase</keyword>
<feature type="binding site" evidence="7">
    <location>
        <position position="110"/>
    </location>
    <ligand>
        <name>L-histidine</name>
        <dbReference type="ChEBI" id="CHEBI:57595"/>
    </ligand>
</feature>
<dbReference type="SUPFAM" id="SSF55681">
    <property type="entry name" value="Class II aaRS and biotin synthetases"/>
    <property type="match status" value="1"/>
</dbReference>
<dbReference type="CDD" id="cd00773">
    <property type="entry name" value="HisRS-like_core"/>
    <property type="match status" value="1"/>
</dbReference>
<keyword evidence="6" id="KW-0648">Protein biosynthesis</keyword>
<evidence type="ECO:0000256" key="7">
    <source>
        <dbReference type="PIRSR" id="PIRSR001549-1"/>
    </source>
</evidence>
<feature type="binding site" evidence="7">
    <location>
        <position position="114"/>
    </location>
    <ligand>
        <name>L-histidine</name>
        <dbReference type="ChEBI" id="CHEBI:57595"/>
    </ligand>
</feature>
<gene>
    <name evidence="6 9" type="primary">hisS</name>
    <name evidence="9" type="ORF">LLMGBBFC_00014</name>
</gene>
<dbReference type="InterPro" id="IPR041715">
    <property type="entry name" value="HisRS-like_core"/>
</dbReference>
<evidence type="ECO:0000256" key="5">
    <source>
        <dbReference type="ARBA" id="ARBA00047639"/>
    </source>
</evidence>
<feature type="binding site" evidence="7">
    <location>
        <begin position="255"/>
        <end position="256"/>
    </location>
    <ligand>
        <name>L-histidine</name>
        <dbReference type="ChEBI" id="CHEBI:57595"/>
    </ligand>
</feature>
<dbReference type="PANTHER" id="PTHR43707:SF1">
    <property type="entry name" value="HISTIDINE--TRNA LIGASE, MITOCHONDRIAL-RELATED"/>
    <property type="match status" value="1"/>
</dbReference>
<dbReference type="InterPro" id="IPR004516">
    <property type="entry name" value="HisRS/HisZ"/>
</dbReference>
<name>A0A7G9ZB22_9EURY</name>
<feature type="binding site" evidence="7">
    <location>
        <position position="251"/>
    </location>
    <ligand>
        <name>L-histidine</name>
        <dbReference type="ChEBI" id="CHEBI:57595"/>
    </ligand>
</feature>
<comment type="similarity">
    <text evidence="2 6">Belongs to the class-II aminoacyl-tRNA synthetase family.</text>
</comment>
<dbReference type="GO" id="GO:0004821">
    <property type="term" value="F:histidine-tRNA ligase activity"/>
    <property type="evidence" value="ECO:0007669"/>
    <property type="project" value="UniProtKB-UniRule"/>
</dbReference>
<proteinExistence type="inferred from homology"/>
<evidence type="ECO:0000256" key="4">
    <source>
        <dbReference type="ARBA" id="ARBA00022741"/>
    </source>
</evidence>
<sequence length="416" mass="47053">MPAEMRKRRVMETKMRDIADKWGYEEIRTPSFERAELFTLKSGEEILNELYEFKDKGGRHLALRPELTAPVTRMYVNELKMAPKPTKVYYFGNCFRYEEPQKARYREFWQFGTEIIGSDRPESQAEIIALAYFIANSLCVKAELHVGHVGLIREVLRTANVVGDSINQVMRLIDKGERESVIAFLSEIGTRTELIDDLIYLVDLSGKEALQEARDRNIIASDSAALNELEQLLELLEYYNVDYTLNLGIARGLDYYTGMVFEMYEVGGKLGAQNQICGGGSYRLAALFGGDDTPSTGFAFGFDRLAEIYPLETDDLKSIKVVVVPIRAKKADPKVMKEAITIATTLREFFHTYIDVMGRSISAQLSYANSIPASFAVLVGKKEVEEGKVTLRNLESGEQEKLGVEECVERIKKCVF</sequence>
<dbReference type="Pfam" id="PF13393">
    <property type="entry name" value="tRNA-synt_His"/>
    <property type="match status" value="1"/>
</dbReference>
<dbReference type="InterPro" id="IPR006195">
    <property type="entry name" value="aa-tRNA-synth_II"/>
</dbReference>
<dbReference type="NCBIfam" id="TIGR00442">
    <property type="entry name" value="hisS"/>
    <property type="match status" value="1"/>
</dbReference>
<dbReference type="Pfam" id="PF03129">
    <property type="entry name" value="HGTP_anticodon"/>
    <property type="match status" value="1"/>
</dbReference>
<dbReference type="InterPro" id="IPR004517">
    <property type="entry name" value="HisZ"/>
</dbReference>
<dbReference type="Gene3D" id="3.40.50.800">
    <property type="entry name" value="Anticodon-binding domain"/>
    <property type="match status" value="1"/>
</dbReference>
<evidence type="ECO:0000256" key="6">
    <source>
        <dbReference type="HAMAP-Rule" id="MF_00127"/>
    </source>
</evidence>
<dbReference type="AlphaFoldDB" id="A0A7G9ZB22"/>
<dbReference type="HAMAP" id="MF_00127">
    <property type="entry name" value="His_tRNA_synth"/>
    <property type="match status" value="1"/>
</dbReference>
<dbReference type="HAMAP" id="MF_00125">
    <property type="entry name" value="HisZ"/>
    <property type="match status" value="1"/>
</dbReference>
<dbReference type="GO" id="GO:0005737">
    <property type="term" value="C:cytoplasm"/>
    <property type="evidence" value="ECO:0007669"/>
    <property type="project" value="UniProtKB-SubCell"/>
</dbReference>
<feature type="binding site" evidence="7">
    <location>
        <begin position="66"/>
        <end position="68"/>
    </location>
    <ligand>
        <name>L-histidine</name>
        <dbReference type="ChEBI" id="CHEBI:57595"/>
    </ligand>
</feature>
<dbReference type="GO" id="GO:0006427">
    <property type="term" value="P:histidyl-tRNA aminoacylation"/>
    <property type="evidence" value="ECO:0007669"/>
    <property type="project" value="UniProtKB-UniRule"/>
</dbReference>
<accession>A0A7G9ZB22</accession>